<evidence type="ECO:0000256" key="12">
    <source>
        <dbReference type="ARBA" id="ARBA00023136"/>
    </source>
</evidence>
<keyword evidence="14" id="KW-0325">Glycoprotein</keyword>
<dbReference type="PROSITE" id="PS51473">
    <property type="entry name" value="GNK2"/>
    <property type="match status" value="1"/>
</dbReference>
<evidence type="ECO:0000256" key="8">
    <source>
        <dbReference type="ARBA" id="ARBA00022741"/>
    </source>
</evidence>
<evidence type="ECO:0000256" key="7">
    <source>
        <dbReference type="ARBA" id="ARBA00022737"/>
    </source>
</evidence>
<dbReference type="SUPFAM" id="SSF56112">
    <property type="entry name" value="Protein kinase-like (PK-like)"/>
    <property type="match status" value="1"/>
</dbReference>
<dbReference type="FunFam" id="3.30.200.20:FF:000195">
    <property type="entry name" value="G-type lectin S-receptor-like serine/threonine-protein kinase"/>
    <property type="match status" value="1"/>
</dbReference>
<dbReference type="FunFam" id="1.10.510.10:FF:000467">
    <property type="entry name" value="Liguleless narrow1"/>
    <property type="match status" value="1"/>
</dbReference>
<keyword evidence="3" id="KW-0723">Serine/threonine-protein kinase</keyword>
<comment type="catalytic activity">
    <reaction evidence="15">
        <text>L-threonyl-[protein] + ATP = O-phospho-L-threonyl-[protein] + ADP + H(+)</text>
        <dbReference type="Rhea" id="RHEA:46608"/>
        <dbReference type="Rhea" id="RHEA-COMP:11060"/>
        <dbReference type="Rhea" id="RHEA-COMP:11605"/>
        <dbReference type="ChEBI" id="CHEBI:15378"/>
        <dbReference type="ChEBI" id="CHEBI:30013"/>
        <dbReference type="ChEBI" id="CHEBI:30616"/>
        <dbReference type="ChEBI" id="CHEBI:61977"/>
        <dbReference type="ChEBI" id="CHEBI:456216"/>
        <dbReference type="EC" id="2.7.11.1"/>
    </reaction>
</comment>
<gene>
    <name evidence="22" type="primary">LOC105058697</name>
</gene>
<dbReference type="PROSITE" id="PS50011">
    <property type="entry name" value="PROTEIN_KINASE_DOM"/>
    <property type="match status" value="1"/>
</dbReference>
<organism evidence="21 22">
    <name type="scientific">Elaeis guineensis var. tenera</name>
    <name type="common">Oil palm</name>
    <dbReference type="NCBI Taxonomy" id="51953"/>
    <lineage>
        <taxon>Eukaryota</taxon>
        <taxon>Viridiplantae</taxon>
        <taxon>Streptophyta</taxon>
        <taxon>Embryophyta</taxon>
        <taxon>Tracheophyta</taxon>
        <taxon>Spermatophyta</taxon>
        <taxon>Magnoliopsida</taxon>
        <taxon>Liliopsida</taxon>
        <taxon>Arecaceae</taxon>
        <taxon>Arecoideae</taxon>
        <taxon>Cocoseae</taxon>
        <taxon>Elaeidinae</taxon>
        <taxon>Elaeis</taxon>
    </lineage>
</organism>
<dbReference type="InterPro" id="IPR002902">
    <property type="entry name" value="GNK2"/>
</dbReference>
<sequence>MDQTTRWMLILCDRREVFSFLFFLVTFCVLFYPSIGVTEKTLTFKSIKVNCSSDSFSKGDTTRASLEVLFSSLRSKALRSNSGKEATGSGPGTIYGCFLCQRDLSYDDCQTCIHMAATKLLQSCTSISRGAIWMDYCRLLYSDRNIQGVTDVDGFSSASLHGETNSMKPIEKVSKPTKADNYLRRLMDAPQPTAASDGAGGGKKSSSGAMPIMISILAVVLVGTSLYCIYCWRWRKRNAIRRAEIENLRPLSSSDLPLMDLSTIQAATGNFSAENRLGEGGFGPVYRGVLCGGTEVAIKRLSARSRQGVVEFRNEVELIAKLQHRNLVRLLGFCAGKDEKLLIYEYLPNRSLDSYLFDPSKRCQLDWKKRHQIIAGIARGLLYLHEDSLLKVIHRDLKASNVLLDNKMNPKISDFGMAKIFEGEENEVNTGRVVGTFGYMAPEYAIQGIFSVKSDVFSFGVLLLEILSGERNGGSYIQQHGQTLVKHAWQLWTEERATEFMDPLLGDSYPKNEALRCFHVGLLCVQENPDDRPTMSSVVLMLRSDQMPLSPPSEPPSYARSKTPELQMSPIRFSTTTKTHSVNEVTITVVEPR</sequence>
<dbReference type="PROSITE" id="PS00108">
    <property type="entry name" value="PROTEIN_KINASE_ST"/>
    <property type="match status" value="1"/>
</dbReference>
<dbReference type="OrthoDB" id="4062651at2759"/>
<evidence type="ECO:0000256" key="1">
    <source>
        <dbReference type="ARBA" id="ARBA00004167"/>
    </source>
</evidence>
<dbReference type="PANTHER" id="PTHR27002:SF804">
    <property type="entry name" value="OS02G0710500 PROTEIN"/>
    <property type="match status" value="1"/>
</dbReference>
<keyword evidence="9" id="KW-0418">Kinase</keyword>
<keyword evidence="13" id="KW-1015">Disulfide bond</keyword>
<evidence type="ECO:0000256" key="6">
    <source>
        <dbReference type="ARBA" id="ARBA00022729"/>
    </source>
</evidence>
<evidence type="ECO:0000256" key="17">
    <source>
        <dbReference type="SAM" id="MobiDB-lite"/>
    </source>
</evidence>
<dbReference type="RefSeq" id="XP_010940011.1">
    <property type="nucleotide sequence ID" value="XM_010941709.2"/>
</dbReference>
<keyword evidence="21" id="KW-1185">Reference proteome</keyword>
<protein>
    <recommendedName>
        <fullName evidence="2">non-specific serine/threonine protein kinase</fullName>
        <ecNumber evidence="2">2.7.11.1</ecNumber>
    </recommendedName>
</protein>
<keyword evidence="8" id="KW-0547">Nucleotide-binding</keyword>
<evidence type="ECO:0000256" key="10">
    <source>
        <dbReference type="ARBA" id="ARBA00022840"/>
    </source>
</evidence>
<keyword evidence="10" id="KW-0067">ATP-binding</keyword>
<evidence type="ECO:0000256" key="5">
    <source>
        <dbReference type="ARBA" id="ARBA00022692"/>
    </source>
</evidence>
<dbReference type="Pfam" id="PF01657">
    <property type="entry name" value="Stress-antifung"/>
    <property type="match status" value="1"/>
</dbReference>
<feature type="region of interest" description="Disordered" evidence="17">
    <location>
        <begin position="546"/>
        <end position="565"/>
    </location>
</feature>
<keyword evidence="7" id="KW-0677">Repeat</keyword>
<dbReference type="InParanoid" id="A0A6I9SAM8"/>
<feature type="domain" description="Protein kinase" evidence="19">
    <location>
        <begin position="271"/>
        <end position="550"/>
    </location>
</feature>
<evidence type="ECO:0000256" key="4">
    <source>
        <dbReference type="ARBA" id="ARBA00022679"/>
    </source>
</evidence>
<evidence type="ECO:0000256" key="9">
    <source>
        <dbReference type="ARBA" id="ARBA00022777"/>
    </source>
</evidence>
<evidence type="ECO:0000313" key="21">
    <source>
        <dbReference type="Proteomes" id="UP000504607"/>
    </source>
</evidence>
<dbReference type="InterPro" id="IPR011009">
    <property type="entry name" value="Kinase-like_dom_sf"/>
</dbReference>
<evidence type="ECO:0000256" key="13">
    <source>
        <dbReference type="ARBA" id="ARBA00023157"/>
    </source>
</evidence>
<evidence type="ECO:0000256" key="15">
    <source>
        <dbReference type="ARBA" id="ARBA00047899"/>
    </source>
</evidence>
<dbReference type="InterPro" id="IPR000719">
    <property type="entry name" value="Prot_kinase_dom"/>
</dbReference>
<name>A0A6I9SAM8_ELAGV</name>
<evidence type="ECO:0000256" key="3">
    <source>
        <dbReference type="ARBA" id="ARBA00022527"/>
    </source>
</evidence>
<dbReference type="InterPro" id="IPR001245">
    <property type="entry name" value="Ser-Thr/Tyr_kinase_cat_dom"/>
</dbReference>
<dbReference type="GO" id="GO:0005524">
    <property type="term" value="F:ATP binding"/>
    <property type="evidence" value="ECO:0007669"/>
    <property type="project" value="UniProtKB-KW"/>
</dbReference>
<reference evidence="22" key="1">
    <citation type="submission" date="2025-08" db="UniProtKB">
        <authorList>
            <consortium name="RefSeq"/>
        </authorList>
    </citation>
    <scope>IDENTIFICATION</scope>
</reference>
<dbReference type="InterPro" id="IPR008271">
    <property type="entry name" value="Ser/Thr_kinase_AS"/>
</dbReference>
<comment type="subcellular location">
    <subcellularLocation>
        <location evidence="1">Membrane</location>
        <topology evidence="1">Single-pass membrane protein</topology>
    </subcellularLocation>
</comment>
<dbReference type="GO" id="GO:0004674">
    <property type="term" value="F:protein serine/threonine kinase activity"/>
    <property type="evidence" value="ECO:0007669"/>
    <property type="project" value="UniProtKB-KW"/>
</dbReference>
<keyword evidence="5 18" id="KW-0812">Transmembrane</keyword>
<dbReference type="PANTHER" id="PTHR27002">
    <property type="entry name" value="RECEPTOR-LIKE SERINE/THREONINE-PROTEIN KINASE SD1-8"/>
    <property type="match status" value="1"/>
</dbReference>
<feature type="transmembrane region" description="Helical" evidence="18">
    <location>
        <begin position="212"/>
        <end position="232"/>
    </location>
</feature>
<evidence type="ECO:0000313" key="22">
    <source>
        <dbReference type="RefSeq" id="XP_010940011.1"/>
    </source>
</evidence>
<dbReference type="SMART" id="SM00220">
    <property type="entry name" value="S_TKc"/>
    <property type="match status" value="1"/>
</dbReference>
<evidence type="ECO:0000256" key="16">
    <source>
        <dbReference type="ARBA" id="ARBA00048679"/>
    </source>
</evidence>
<evidence type="ECO:0000259" key="20">
    <source>
        <dbReference type="PROSITE" id="PS51473"/>
    </source>
</evidence>
<evidence type="ECO:0000259" key="19">
    <source>
        <dbReference type="PROSITE" id="PS50011"/>
    </source>
</evidence>
<dbReference type="InterPro" id="IPR038408">
    <property type="entry name" value="GNK2_sf"/>
</dbReference>
<feature type="domain" description="Gnk2-homologous" evidence="20">
    <location>
        <begin position="44"/>
        <end position="146"/>
    </location>
</feature>
<dbReference type="CDD" id="cd23509">
    <property type="entry name" value="Gnk2-like"/>
    <property type="match status" value="1"/>
</dbReference>
<dbReference type="GO" id="GO:0005886">
    <property type="term" value="C:plasma membrane"/>
    <property type="evidence" value="ECO:0007669"/>
    <property type="project" value="TreeGrafter"/>
</dbReference>
<dbReference type="Gene3D" id="3.30.200.20">
    <property type="entry name" value="Phosphorylase Kinase, domain 1"/>
    <property type="match status" value="1"/>
</dbReference>
<evidence type="ECO:0000256" key="18">
    <source>
        <dbReference type="SAM" id="Phobius"/>
    </source>
</evidence>
<keyword evidence="4" id="KW-0808">Transferase</keyword>
<evidence type="ECO:0000256" key="14">
    <source>
        <dbReference type="ARBA" id="ARBA00023180"/>
    </source>
</evidence>
<dbReference type="Pfam" id="PF07714">
    <property type="entry name" value="PK_Tyr_Ser-Thr"/>
    <property type="match status" value="1"/>
</dbReference>
<evidence type="ECO:0000256" key="2">
    <source>
        <dbReference type="ARBA" id="ARBA00012513"/>
    </source>
</evidence>
<accession>A0A6I9SAM8</accession>
<dbReference type="CDD" id="cd14066">
    <property type="entry name" value="STKc_IRAK"/>
    <property type="match status" value="1"/>
</dbReference>
<keyword evidence="6" id="KW-0732">Signal</keyword>
<comment type="catalytic activity">
    <reaction evidence="16">
        <text>L-seryl-[protein] + ATP = O-phospho-L-seryl-[protein] + ADP + H(+)</text>
        <dbReference type="Rhea" id="RHEA:17989"/>
        <dbReference type="Rhea" id="RHEA-COMP:9863"/>
        <dbReference type="Rhea" id="RHEA-COMP:11604"/>
        <dbReference type="ChEBI" id="CHEBI:15378"/>
        <dbReference type="ChEBI" id="CHEBI:29999"/>
        <dbReference type="ChEBI" id="CHEBI:30616"/>
        <dbReference type="ChEBI" id="CHEBI:83421"/>
        <dbReference type="ChEBI" id="CHEBI:456216"/>
        <dbReference type="EC" id="2.7.11.1"/>
    </reaction>
</comment>
<dbReference type="AlphaFoldDB" id="A0A6I9SAM8"/>
<dbReference type="Gene3D" id="3.30.430.20">
    <property type="entry name" value="Gnk2 domain, C-X8-C-X2-C motif"/>
    <property type="match status" value="1"/>
</dbReference>
<proteinExistence type="predicted"/>
<keyword evidence="11 18" id="KW-1133">Transmembrane helix</keyword>
<evidence type="ECO:0000256" key="11">
    <source>
        <dbReference type="ARBA" id="ARBA00022989"/>
    </source>
</evidence>
<dbReference type="Gene3D" id="1.10.510.10">
    <property type="entry name" value="Transferase(Phosphotransferase) domain 1"/>
    <property type="match status" value="1"/>
</dbReference>
<keyword evidence="12 18" id="KW-0472">Membrane</keyword>
<dbReference type="EC" id="2.7.11.1" evidence="2"/>
<dbReference type="Proteomes" id="UP000504607">
    <property type="component" value="Chromosome 15"/>
</dbReference>